<evidence type="ECO:0000313" key="1">
    <source>
        <dbReference type="EMBL" id="KGN98433.1"/>
    </source>
</evidence>
<reference evidence="1 2" key="1">
    <citation type="submission" date="2014-08" db="EMBL/GenBank/DDBJ databases">
        <title>Porphyromonas gingivicanis strain:COT-022_OH1391 Genome sequencing.</title>
        <authorList>
            <person name="Wallis C."/>
            <person name="Deusch O."/>
            <person name="O'Flynn C."/>
            <person name="Davis I."/>
            <person name="Jospin G."/>
            <person name="Darling A.E."/>
            <person name="Coil D.A."/>
            <person name="Alexiev A."/>
            <person name="Horsfall A."/>
            <person name="Kirkwood N."/>
            <person name="Harris S."/>
            <person name="Eisen J.A."/>
        </authorList>
    </citation>
    <scope>NUCLEOTIDE SEQUENCE [LARGE SCALE GENOMIC DNA]</scope>
    <source>
        <strain evidence="2">COT-022 OH1391</strain>
    </source>
</reference>
<dbReference type="RefSeq" id="WP_036883121.1">
    <property type="nucleotide sequence ID" value="NZ_JQZW01000006.1"/>
</dbReference>
<sequence>MYNKRYECFCKSIEGNLFRIEIYKRGFHVSEEVRLGEDMLVIERTAEDQLDPISVTKATVFLYTERDGLFEDLYSFGEHGAICRIFKNDTLYYIGSLDAEQWKAPYSYKQGYITQVTFSDLSPLKRLEYAPHGLVSVVDFVKQCITKATYPDSLFGKPTLQLLTNLSVSGYKHQWDSLISADLSNISALTSSERLSIAEGSLSTLNPIKEVSSLSRAYIDTAVFLDEDKGGDDERKAVWWNALQDALKSLSLYLVQRDGKFYLFDVDALKERGAKETLVAMGNDAELGIEKTYNKIKVELEKREPTNLYKHKFSENDFGTEVTNWRFNRIDLEADRLVASHNVVFHTPKSDETIRGGALYAQLIPHTMGREETYVCLFAKPRRSYEHNPVVGSFYHELAHTFPFAKPYPIEKMADIRNLQGENGVYCTPMIPLPTRTADNLAKYQMALSLEMLVGMDYSLTQKNSDDPEYDKAIGKHIKKIIPKKIQHAYAFAYIRAYDKSGNVVKYLSNYGGVPTDKQPFYRPVWVDTPTSCCIQFGAEEFKLGSFQNPNEQVSTMDISTKYGEVYDRRFIFPLPPVGYSIDVVVIDKIHLSLQEPKYNFFTSLNDLVRKDEEEAKLRILQEGYVQWVLMRGLAVDLVRYDGKDFEHKKVVYRSSVSPEAHEELEETILLDTSKELSPTSLSALRDKEGRNLSHECTRGLVRGTLGELRVFHVFSRCSHLHYTLSGTYRTPNTFSKLVDPHKKKEFRVVEESEEPLLGQSKLSLVEINRDRATDGGSLYDILCIGVGDAEWSVAHRFDGRLTGDAYKESIEPVTLISGLVAEQEAVAYELSQTRRELTQELAKKQPVGSYATTMQLDGVQKFAIRPSNADVVGSSTNNPFAPILDPNGEAKVISLNVVEGTDLYLPPARFCAVGTKIFLRGSTMSCPTNPYHHNTTIRPIRIFSNERDVYSAGRYYSGNNLVETFTNAEWRVDLECIIAGCGLKGWFWVNSVECKNLSEFTSSITTAIQGIAEAKQEINRLKNSVLRKGEGLQLGFFNLVNHNSGTYHVKATDYHIVARRTANGDDYPYIRVSESLPNGHEFIVDIPFNDCRVRFVMPAGGATWGNGGTEWQSGYRYHVTKSHTKEWGVIKTAYAQ</sequence>
<accession>A0A0A2G591</accession>
<gene>
    <name evidence="1" type="ORF">HQ36_02145</name>
</gene>
<organism evidence="1 2">
    <name type="scientific">Porphyromonas gingivicanis</name>
    <dbReference type="NCBI Taxonomy" id="266762"/>
    <lineage>
        <taxon>Bacteria</taxon>
        <taxon>Pseudomonadati</taxon>
        <taxon>Bacteroidota</taxon>
        <taxon>Bacteroidia</taxon>
        <taxon>Bacteroidales</taxon>
        <taxon>Porphyromonadaceae</taxon>
        <taxon>Porphyromonas</taxon>
    </lineage>
</organism>
<dbReference type="AlphaFoldDB" id="A0A0A2G591"/>
<dbReference type="eggNOG" id="ENOG5030Q55">
    <property type="taxonomic scope" value="Bacteria"/>
</dbReference>
<proteinExistence type="predicted"/>
<comment type="caution">
    <text evidence="1">The sequence shown here is derived from an EMBL/GenBank/DDBJ whole genome shotgun (WGS) entry which is preliminary data.</text>
</comment>
<name>A0A0A2G591_9PORP</name>
<protein>
    <submittedName>
        <fullName evidence="1">Uncharacterized protein</fullName>
    </submittedName>
</protein>
<dbReference type="STRING" id="266762.HQ36_02145"/>
<dbReference type="EMBL" id="JQZW01000006">
    <property type="protein sequence ID" value="KGN98433.1"/>
    <property type="molecule type" value="Genomic_DNA"/>
</dbReference>
<dbReference type="Proteomes" id="UP000030134">
    <property type="component" value="Unassembled WGS sequence"/>
</dbReference>
<evidence type="ECO:0000313" key="2">
    <source>
        <dbReference type="Proteomes" id="UP000030134"/>
    </source>
</evidence>
<keyword evidence="2" id="KW-1185">Reference proteome</keyword>